<gene>
    <name evidence="9" type="ORF">HER39_09100</name>
</gene>
<keyword evidence="2" id="KW-0001">2Fe-2S</keyword>
<sequence length="124" mass="13315">MSQRDLIQGGGSLFRDPGQDGLMHRSFLRGEGFSADDVRRSPVIGIANSASELNPCNAGLDQLAEYVKEGIREAGGLPLEFPTISITEPFTRPTSLYLRNLMSMDVEEMVSSAPIDGVVLLGGC</sequence>
<protein>
    <submittedName>
        <fullName evidence="9">Dihydroxy-acid dehydratase</fullName>
    </submittedName>
</protein>
<accession>A0ABX1JQU0</accession>
<evidence type="ECO:0000313" key="10">
    <source>
        <dbReference type="Proteomes" id="UP000523795"/>
    </source>
</evidence>
<keyword evidence="7" id="KW-0028">Amino-acid biosynthesis</keyword>
<proteinExistence type="inferred from homology"/>
<evidence type="ECO:0000313" key="9">
    <source>
        <dbReference type="EMBL" id="NKX50719.1"/>
    </source>
</evidence>
<comment type="caution">
    <text evidence="9">The sequence shown here is derived from an EMBL/GenBank/DDBJ whole genome shotgun (WGS) entry which is preliminary data.</text>
</comment>
<keyword evidence="6" id="KW-0456">Lyase</keyword>
<evidence type="ECO:0000256" key="6">
    <source>
        <dbReference type="ARBA" id="ARBA00023239"/>
    </source>
</evidence>
<keyword evidence="10" id="KW-1185">Reference proteome</keyword>
<dbReference type="Pfam" id="PF00920">
    <property type="entry name" value="ILVD_EDD_N"/>
    <property type="match status" value="1"/>
</dbReference>
<dbReference type="Proteomes" id="UP000523795">
    <property type="component" value="Unassembled WGS sequence"/>
</dbReference>
<dbReference type="EMBL" id="JAAZSR010000119">
    <property type="protein sequence ID" value="NKX50719.1"/>
    <property type="molecule type" value="Genomic_DNA"/>
</dbReference>
<dbReference type="InterPro" id="IPR052352">
    <property type="entry name" value="Sugar_Degrad_Dehydratases"/>
</dbReference>
<evidence type="ECO:0000259" key="8">
    <source>
        <dbReference type="Pfam" id="PF00920"/>
    </source>
</evidence>
<evidence type="ECO:0000256" key="7">
    <source>
        <dbReference type="ARBA" id="ARBA00023304"/>
    </source>
</evidence>
<organism evidence="9 10">
    <name type="scientific">Arthrobacter deserti</name>
    <dbReference type="NCBI Taxonomy" id="1742687"/>
    <lineage>
        <taxon>Bacteria</taxon>
        <taxon>Bacillati</taxon>
        <taxon>Actinomycetota</taxon>
        <taxon>Actinomycetes</taxon>
        <taxon>Micrococcales</taxon>
        <taxon>Micrococcaceae</taxon>
        <taxon>Arthrobacter</taxon>
    </lineage>
</organism>
<dbReference type="PANTHER" id="PTHR43183:SF1">
    <property type="entry name" value="HYPOTHETICAL DIHYDROXY-ACID DEHYDRATASE (EUROFUNG)-RELATED"/>
    <property type="match status" value="1"/>
</dbReference>
<comment type="similarity">
    <text evidence="1">Belongs to the IlvD/Edd family.</text>
</comment>
<keyword evidence="5" id="KW-0411">Iron-sulfur</keyword>
<evidence type="ECO:0000256" key="4">
    <source>
        <dbReference type="ARBA" id="ARBA00023004"/>
    </source>
</evidence>
<evidence type="ECO:0000256" key="1">
    <source>
        <dbReference type="ARBA" id="ARBA00006486"/>
    </source>
</evidence>
<evidence type="ECO:0000256" key="2">
    <source>
        <dbReference type="ARBA" id="ARBA00022714"/>
    </source>
</evidence>
<dbReference type="InterPro" id="IPR037237">
    <property type="entry name" value="IlvD/EDD_N"/>
</dbReference>
<keyword evidence="3" id="KW-0479">Metal-binding</keyword>
<dbReference type="InterPro" id="IPR000581">
    <property type="entry name" value="ILV_EDD_N"/>
</dbReference>
<feature type="domain" description="Dihydroxy-acid/6-phosphogluconate dehydratase N-terminal" evidence="8">
    <location>
        <begin position="42"/>
        <end position="124"/>
    </location>
</feature>
<feature type="non-terminal residue" evidence="9">
    <location>
        <position position="124"/>
    </location>
</feature>
<keyword evidence="4" id="KW-0408">Iron</keyword>
<keyword evidence="7" id="KW-0100">Branched-chain amino acid biosynthesis</keyword>
<name>A0ABX1JQU0_9MICC</name>
<evidence type="ECO:0000256" key="3">
    <source>
        <dbReference type="ARBA" id="ARBA00022723"/>
    </source>
</evidence>
<evidence type="ECO:0000256" key="5">
    <source>
        <dbReference type="ARBA" id="ARBA00023014"/>
    </source>
</evidence>
<reference evidence="9 10" key="1">
    <citation type="submission" date="2020-04" db="EMBL/GenBank/DDBJ databases">
        <authorList>
            <person name="Liu S."/>
        </authorList>
    </citation>
    <scope>NUCLEOTIDE SEQUENCE [LARGE SCALE GENOMIC DNA]</scope>
    <source>
        <strain evidence="9 10">CGMCC 1.15091</strain>
    </source>
</reference>
<dbReference type="PANTHER" id="PTHR43183">
    <property type="entry name" value="HYPOTHETICAL DIHYDROXYACID DEHYDRATASE (EUROFUNG)-RELATED"/>
    <property type="match status" value="1"/>
</dbReference>
<dbReference type="SUPFAM" id="SSF143975">
    <property type="entry name" value="IlvD/EDD N-terminal domain-like"/>
    <property type="match status" value="1"/>
</dbReference>